<name>A0A229P0Q5_9BACL</name>
<dbReference type="Proteomes" id="UP000215145">
    <property type="component" value="Unassembled WGS sequence"/>
</dbReference>
<proteinExistence type="predicted"/>
<evidence type="ECO:0000313" key="1">
    <source>
        <dbReference type="EMBL" id="OXM15772.1"/>
    </source>
</evidence>
<dbReference type="RefSeq" id="WP_089522864.1">
    <property type="nucleotide sequence ID" value="NZ_NMUQ01000001.1"/>
</dbReference>
<protein>
    <submittedName>
        <fullName evidence="1">Uncharacterized protein</fullName>
    </submittedName>
</protein>
<gene>
    <name evidence="1" type="ORF">CGZ75_03365</name>
</gene>
<reference evidence="1 2" key="1">
    <citation type="submission" date="2017-07" db="EMBL/GenBank/DDBJ databases">
        <title>Paenibacillus herberti R33 genome sequencing and assembly.</title>
        <authorList>
            <person name="Su W."/>
        </authorList>
    </citation>
    <scope>NUCLEOTIDE SEQUENCE [LARGE SCALE GENOMIC DNA]</scope>
    <source>
        <strain evidence="1 2">R33</strain>
    </source>
</reference>
<dbReference type="AlphaFoldDB" id="A0A229P0Q5"/>
<sequence>MLLLKLLSEPAHFKQAYEERWLVAVYKDSCLVEDGYPIEMFNSNTVKIAGTYYFVEECKFEGRLVILQTDHSTMAQKTLA</sequence>
<evidence type="ECO:0000313" key="2">
    <source>
        <dbReference type="Proteomes" id="UP000215145"/>
    </source>
</evidence>
<keyword evidence="2" id="KW-1185">Reference proteome</keyword>
<organism evidence="1 2">
    <name type="scientific">Paenibacillus herberti</name>
    <dbReference type="NCBI Taxonomy" id="1619309"/>
    <lineage>
        <taxon>Bacteria</taxon>
        <taxon>Bacillati</taxon>
        <taxon>Bacillota</taxon>
        <taxon>Bacilli</taxon>
        <taxon>Bacillales</taxon>
        <taxon>Paenibacillaceae</taxon>
        <taxon>Paenibacillus</taxon>
    </lineage>
</organism>
<dbReference type="EMBL" id="NMUQ01000001">
    <property type="protein sequence ID" value="OXM15772.1"/>
    <property type="molecule type" value="Genomic_DNA"/>
</dbReference>
<accession>A0A229P0Q5</accession>
<comment type="caution">
    <text evidence="1">The sequence shown here is derived from an EMBL/GenBank/DDBJ whole genome shotgun (WGS) entry which is preliminary data.</text>
</comment>